<keyword evidence="1 2" id="KW-0378">Hydrolase</keyword>
<evidence type="ECO:0000256" key="2">
    <source>
        <dbReference type="RuleBase" id="RU003476"/>
    </source>
</evidence>
<keyword evidence="3" id="KW-0472">Membrane</keyword>
<organism evidence="5 6">
    <name type="scientific">Mariniphaga sediminis</name>
    <dbReference type="NCBI Taxonomy" id="1628158"/>
    <lineage>
        <taxon>Bacteria</taxon>
        <taxon>Pseudomonadati</taxon>
        <taxon>Bacteroidota</taxon>
        <taxon>Bacteroidia</taxon>
        <taxon>Marinilabiliales</taxon>
        <taxon>Prolixibacteraceae</taxon>
        <taxon>Mariniphaga</taxon>
    </lineage>
</organism>
<evidence type="ECO:0000313" key="5">
    <source>
        <dbReference type="EMBL" id="RIH66888.1"/>
    </source>
</evidence>
<keyword evidence="3" id="KW-1133">Transmembrane helix</keyword>
<protein>
    <submittedName>
        <fullName evidence="5">NUDIX domain-containing protein</fullName>
    </submittedName>
</protein>
<dbReference type="Gene3D" id="3.90.79.10">
    <property type="entry name" value="Nucleoside Triphosphate Pyrophosphohydrolase"/>
    <property type="match status" value="1"/>
</dbReference>
<accession>A0A399D6U6</accession>
<dbReference type="PRINTS" id="PR00502">
    <property type="entry name" value="NUDIXFAMILY"/>
</dbReference>
<dbReference type="Proteomes" id="UP000266441">
    <property type="component" value="Unassembled WGS sequence"/>
</dbReference>
<dbReference type="AlphaFoldDB" id="A0A399D6U6"/>
<evidence type="ECO:0000313" key="6">
    <source>
        <dbReference type="Proteomes" id="UP000266441"/>
    </source>
</evidence>
<dbReference type="PROSITE" id="PS00893">
    <property type="entry name" value="NUDIX_BOX"/>
    <property type="match status" value="1"/>
</dbReference>
<comment type="similarity">
    <text evidence="2">Belongs to the Nudix hydrolase family.</text>
</comment>
<dbReference type="InterPro" id="IPR000086">
    <property type="entry name" value="NUDIX_hydrolase_dom"/>
</dbReference>
<gene>
    <name evidence="5" type="ORF">D1164_00175</name>
</gene>
<evidence type="ECO:0000256" key="1">
    <source>
        <dbReference type="ARBA" id="ARBA00022801"/>
    </source>
</evidence>
<dbReference type="EMBL" id="QWET01000001">
    <property type="protein sequence ID" value="RIH66888.1"/>
    <property type="molecule type" value="Genomic_DNA"/>
</dbReference>
<dbReference type="InterPro" id="IPR015797">
    <property type="entry name" value="NUDIX_hydrolase-like_dom_sf"/>
</dbReference>
<dbReference type="PANTHER" id="PTHR43736">
    <property type="entry name" value="ADP-RIBOSE PYROPHOSPHATASE"/>
    <property type="match status" value="1"/>
</dbReference>
<dbReference type="SUPFAM" id="SSF55811">
    <property type="entry name" value="Nudix"/>
    <property type="match status" value="1"/>
</dbReference>
<comment type="caution">
    <text evidence="5">The sequence shown here is derived from an EMBL/GenBank/DDBJ whole genome shotgun (WGS) entry which is preliminary data.</text>
</comment>
<feature type="transmembrane region" description="Helical" evidence="3">
    <location>
        <begin position="61"/>
        <end position="82"/>
    </location>
</feature>
<keyword evidence="6" id="KW-1185">Reference proteome</keyword>
<dbReference type="GO" id="GO:0016787">
    <property type="term" value="F:hydrolase activity"/>
    <property type="evidence" value="ECO:0007669"/>
    <property type="project" value="UniProtKB-KW"/>
</dbReference>
<proteinExistence type="inferred from homology"/>
<reference evidence="5 6" key="1">
    <citation type="journal article" date="2015" name="Int. J. Syst. Evol. Microbiol.">
        <title>Mariniphaga sediminis sp. nov., isolated from coastal sediment.</title>
        <authorList>
            <person name="Wang F.Q."/>
            <person name="Shen Q.Y."/>
            <person name="Chen G.J."/>
            <person name="Du Z.J."/>
        </authorList>
    </citation>
    <scope>NUCLEOTIDE SEQUENCE [LARGE SCALE GENOMIC DNA]</scope>
    <source>
        <strain evidence="5 6">SY21</strain>
    </source>
</reference>
<sequence>MYKVFLNDRLIKIGASTNITLNKPIVSFKESCTVAEIKEWFKSFLNNDLDEVFLLHPEPGWFFLLFQSIFLPVPAAGGVVISENRLLFIFRRGKWDLPKGKIDEGETPEKAAMREVMEETGIQGHRITRPLASTFHIYQSPYPDTKGQWIFKETFWFEMNYQGTNAGIPQTEENITEIKWLSGNELDAVLNNTYGSLQDIILLYQND</sequence>
<dbReference type="PROSITE" id="PS51462">
    <property type="entry name" value="NUDIX"/>
    <property type="match status" value="1"/>
</dbReference>
<feature type="domain" description="Nudix hydrolase" evidence="4">
    <location>
        <begin position="71"/>
        <end position="203"/>
    </location>
</feature>
<dbReference type="CDD" id="cd03673">
    <property type="entry name" value="NUDIX_Ap6A_hydrolase"/>
    <property type="match status" value="1"/>
</dbReference>
<dbReference type="InterPro" id="IPR020476">
    <property type="entry name" value="Nudix_hydrolase"/>
</dbReference>
<evidence type="ECO:0000256" key="3">
    <source>
        <dbReference type="SAM" id="Phobius"/>
    </source>
</evidence>
<dbReference type="InterPro" id="IPR020084">
    <property type="entry name" value="NUDIX_hydrolase_CS"/>
</dbReference>
<keyword evidence="3" id="KW-0812">Transmembrane</keyword>
<dbReference type="OrthoDB" id="9816289at2"/>
<dbReference type="PANTHER" id="PTHR43736:SF1">
    <property type="entry name" value="DIHYDRONEOPTERIN TRIPHOSPHATE DIPHOSPHATASE"/>
    <property type="match status" value="1"/>
</dbReference>
<dbReference type="Pfam" id="PF00293">
    <property type="entry name" value="NUDIX"/>
    <property type="match status" value="1"/>
</dbReference>
<evidence type="ECO:0000259" key="4">
    <source>
        <dbReference type="PROSITE" id="PS51462"/>
    </source>
</evidence>
<name>A0A399D6U6_9BACT</name>
<dbReference type="RefSeq" id="WP_119347914.1">
    <property type="nucleotide sequence ID" value="NZ_QWET01000001.1"/>
</dbReference>